<dbReference type="OrthoDB" id="302966at2759"/>
<accession>A0A8E2EYP2</accession>
<evidence type="ECO:0000313" key="1">
    <source>
        <dbReference type="EMBL" id="OCL07095.1"/>
    </source>
</evidence>
<name>A0A8E2EYP2_9PEZI</name>
<dbReference type="Proteomes" id="UP000250140">
    <property type="component" value="Unassembled WGS sequence"/>
</dbReference>
<organism evidence="1 2">
    <name type="scientific">Glonium stellatum</name>
    <dbReference type="NCBI Taxonomy" id="574774"/>
    <lineage>
        <taxon>Eukaryota</taxon>
        <taxon>Fungi</taxon>
        <taxon>Dikarya</taxon>
        <taxon>Ascomycota</taxon>
        <taxon>Pezizomycotina</taxon>
        <taxon>Dothideomycetes</taxon>
        <taxon>Pleosporomycetidae</taxon>
        <taxon>Gloniales</taxon>
        <taxon>Gloniaceae</taxon>
        <taxon>Glonium</taxon>
    </lineage>
</organism>
<sequence>MASNPHLPNFILAMQHVYAFPTDPSSKPWIPPPAAAGHRGRYLWTDAFGVLNFLTLYRLTSSPLFLTHAISLVSAVHSTLGRTRDLSSPLPGATPSNHLGGGLRIGKDFAMGPDGDGQYHHYLTLWMFALNRLSVASREKSYNTQAIALAKAIHPHFVYNRSSARPRMYWKMSMDLRQPLVRSEGNLDPVDGLVIFRLLREADGPDSAVLAEEISDYEKIVRTKWEGYNSSDPLDLGMTLWTAHWYVDSDEWARGLQERARRDLTQLWEEGYFERSTKVRLAFREFGTALGMRCGMNKEDDWEHRAEQLTKTWEEARLVPIPEKSNTAGMNAEDDLLPITETMYAACLIPGAFQKGFL</sequence>
<keyword evidence="2" id="KW-1185">Reference proteome</keyword>
<gene>
    <name evidence="1" type="ORF">AOQ84DRAFT_365258</name>
</gene>
<proteinExistence type="predicted"/>
<reference evidence="1 2" key="1">
    <citation type="journal article" date="2016" name="Nat. Commun.">
        <title>Ectomycorrhizal ecology is imprinted in the genome of the dominant symbiotic fungus Cenococcum geophilum.</title>
        <authorList>
            <consortium name="DOE Joint Genome Institute"/>
            <person name="Peter M."/>
            <person name="Kohler A."/>
            <person name="Ohm R.A."/>
            <person name="Kuo A."/>
            <person name="Krutzmann J."/>
            <person name="Morin E."/>
            <person name="Arend M."/>
            <person name="Barry K.W."/>
            <person name="Binder M."/>
            <person name="Choi C."/>
            <person name="Clum A."/>
            <person name="Copeland A."/>
            <person name="Grisel N."/>
            <person name="Haridas S."/>
            <person name="Kipfer T."/>
            <person name="LaButti K."/>
            <person name="Lindquist E."/>
            <person name="Lipzen A."/>
            <person name="Maire R."/>
            <person name="Meier B."/>
            <person name="Mihaltcheva S."/>
            <person name="Molinier V."/>
            <person name="Murat C."/>
            <person name="Poggeler S."/>
            <person name="Quandt C.A."/>
            <person name="Sperisen C."/>
            <person name="Tritt A."/>
            <person name="Tisserant E."/>
            <person name="Crous P.W."/>
            <person name="Henrissat B."/>
            <person name="Nehls U."/>
            <person name="Egli S."/>
            <person name="Spatafora J.W."/>
            <person name="Grigoriev I.V."/>
            <person name="Martin F.M."/>
        </authorList>
    </citation>
    <scope>NUCLEOTIDE SEQUENCE [LARGE SCALE GENOMIC DNA]</scope>
    <source>
        <strain evidence="1 2">CBS 207.34</strain>
    </source>
</reference>
<dbReference type="AlphaFoldDB" id="A0A8E2EYP2"/>
<dbReference type="EMBL" id="KV749929">
    <property type="protein sequence ID" value="OCL07095.1"/>
    <property type="molecule type" value="Genomic_DNA"/>
</dbReference>
<protein>
    <submittedName>
        <fullName evidence="1">Uncharacterized protein</fullName>
    </submittedName>
</protein>
<evidence type="ECO:0000313" key="2">
    <source>
        <dbReference type="Proteomes" id="UP000250140"/>
    </source>
</evidence>